<keyword evidence="2" id="KW-0472">Membrane</keyword>
<reference evidence="4" key="1">
    <citation type="submission" date="2025-08" db="UniProtKB">
        <authorList>
            <consortium name="RefSeq"/>
        </authorList>
    </citation>
    <scope>IDENTIFICATION</scope>
</reference>
<dbReference type="Proteomes" id="UP000515154">
    <property type="component" value="Linkage group LG5"/>
</dbReference>
<sequence length="260" mass="29152">MQATGVFTWRQPMDVSLYPPVGNPCAYLLENALCYIISGLLLLVVGVIITSLTFQNLEDYKNEHVNRYAGPVLIGAGILVIARGALSHLCPQRSQFARQRSLLRRYVRELYTRPILGLRNDSSNLCDIRVSESQDIAEIQECPRPTRPTTPTFLSIQYSPGPPSYSSTPYSPLPPVYTSAPATPRPFFFGSRLRMYSDDPPPYDVVMNQDYVVSETVTESMASEETAVNLDDEEAFQSADEECCLEAPPSYDEFMRTSRL</sequence>
<accession>A0A7E6EU08</accession>
<feature type="transmembrane region" description="Helical" evidence="2">
    <location>
        <begin position="72"/>
        <end position="90"/>
    </location>
</feature>
<organism evidence="3 4">
    <name type="scientific">Octopus sinensis</name>
    <name type="common">East Asian common octopus</name>
    <dbReference type="NCBI Taxonomy" id="2607531"/>
    <lineage>
        <taxon>Eukaryota</taxon>
        <taxon>Metazoa</taxon>
        <taxon>Spiralia</taxon>
        <taxon>Lophotrochozoa</taxon>
        <taxon>Mollusca</taxon>
        <taxon>Cephalopoda</taxon>
        <taxon>Coleoidea</taxon>
        <taxon>Octopodiformes</taxon>
        <taxon>Octopoda</taxon>
        <taxon>Incirrata</taxon>
        <taxon>Octopodidae</taxon>
        <taxon>Octopus</taxon>
    </lineage>
</organism>
<keyword evidence="2" id="KW-0812">Transmembrane</keyword>
<proteinExistence type="predicted"/>
<evidence type="ECO:0000256" key="2">
    <source>
        <dbReference type="SAM" id="Phobius"/>
    </source>
</evidence>
<feature type="compositionally biased region" description="Low complexity" evidence="1">
    <location>
        <begin position="147"/>
        <end position="167"/>
    </location>
</feature>
<gene>
    <name evidence="4" type="primary">LOC115212097</name>
</gene>
<protein>
    <submittedName>
        <fullName evidence="4">Uncharacterized protein LOC115212097 isoform X1</fullName>
    </submittedName>
</protein>
<dbReference type="RefSeq" id="XP_036358819.1">
    <property type="nucleotide sequence ID" value="XM_036502926.1"/>
</dbReference>
<dbReference type="AlphaFoldDB" id="A0A7E6EU08"/>
<evidence type="ECO:0000313" key="4">
    <source>
        <dbReference type="RefSeq" id="XP_036358819.1"/>
    </source>
</evidence>
<name>A0A7E6EU08_9MOLL</name>
<feature type="transmembrane region" description="Helical" evidence="2">
    <location>
        <begin position="32"/>
        <end position="52"/>
    </location>
</feature>
<evidence type="ECO:0000313" key="3">
    <source>
        <dbReference type="Proteomes" id="UP000515154"/>
    </source>
</evidence>
<keyword evidence="2" id="KW-1133">Transmembrane helix</keyword>
<keyword evidence="3" id="KW-1185">Reference proteome</keyword>
<evidence type="ECO:0000256" key="1">
    <source>
        <dbReference type="SAM" id="MobiDB-lite"/>
    </source>
</evidence>
<feature type="region of interest" description="Disordered" evidence="1">
    <location>
        <begin position="142"/>
        <end position="167"/>
    </location>
</feature>